<dbReference type="PANTHER" id="PTHR10457">
    <property type="entry name" value="MEVALONATE KINASE/GALACTOKINASE"/>
    <property type="match status" value="1"/>
</dbReference>
<reference evidence="3 4" key="1">
    <citation type="submission" date="2021-05" db="EMBL/GenBank/DDBJ databases">
        <title>Genome Assembly of Synthetic Allotetraploid Brassica napus Reveals Homoeologous Exchanges between Subgenomes.</title>
        <authorList>
            <person name="Davis J.T."/>
        </authorList>
    </citation>
    <scope>NUCLEOTIDE SEQUENCE [LARGE SCALE GENOMIC DNA]</scope>
    <source>
        <strain evidence="4">cv. Da-Ae</strain>
        <tissue evidence="3">Seedling</tissue>
    </source>
</reference>
<dbReference type="Proteomes" id="UP000824890">
    <property type="component" value="Unassembled WGS sequence"/>
</dbReference>
<dbReference type="PANTHER" id="PTHR10457:SF35">
    <property type="entry name" value="L-ARABINOKINASE"/>
    <property type="match status" value="1"/>
</dbReference>
<evidence type="ECO:0000256" key="2">
    <source>
        <dbReference type="ARBA" id="ARBA00022840"/>
    </source>
</evidence>
<dbReference type="SUPFAM" id="SSF55060">
    <property type="entry name" value="GHMP Kinase, C-terminal domain"/>
    <property type="match status" value="1"/>
</dbReference>
<feature type="non-terminal residue" evidence="3">
    <location>
        <position position="1"/>
    </location>
</feature>
<proteinExistence type="predicted"/>
<keyword evidence="1" id="KW-0547">Nucleotide-binding</keyword>
<evidence type="ECO:0000313" key="4">
    <source>
        <dbReference type="Proteomes" id="UP000824890"/>
    </source>
</evidence>
<evidence type="ECO:0000256" key="1">
    <source>
        <dbReference type="ARBA" id="ARBA00022741"/>
    </source>
</evidence>
<sequence length="221" mass="24272">VENHIVGAPCGVMDQMTSSCGEANKLLAMICQVDSAEVIGLVEIPNHVRFWGIDSGIRHSVGGADYGSVRDEGIELLETEASLDYLCNLSPHGYEARYADKLPDFLLDPPIFENFRVKCHYSYSACGLGSNGTDRLVQLVQGMQHNNSKSEDGTLYGAKITGGGSGYWPSQQIHLYIIDVVNIYIQQRYKAATGYLPLIFEGSSPGAGMFGYQRIRRRISL</sequence>
<accession>A0ABQ7Y4L3</accession>
<dbReference type="PRINTS" id="PR00959">
    <property type="entry name" value="MEVGALKINASE"/>
</dbReference>
<protein>
    <submittedName>
        <fullName evidence="3">Uncharacterized protein</fullName>
    </submittedName>
</protein>
<evidence type="ECO:0000313" key="3">
    <source>
        <dbReference type="EMBL" id="KAH0863122.1"/>
    </source>
</evidence>
<keyword evidence="4" id="KW-1185">Reference proteome</keyword>
<organism evidence="3 4">
    <name type="scientific">Brassica napus</name>
    <name type="common">Rape</name>
    <dbReference type="NCBI Taxonomy" id="3708"/>
    <lineage>
        <taxon>Eukaryota</taxon>
        <taxon>Viridiplantae</taxon>
        <taxon>Streptophyta</taxon>
        <taxon>Embryophyta</taxon>
        <taxon>Tracheophyta</taxon>
        <taxon>Spermatophyta</taxon>
        <taxon>Magnoliopsida</taxon>
        <taxon>eudicotyledons</taxon>
        <taxon>Gunneridae</taxon>
        <taxon>Pentapetalae</taxon>
        <taxon>rosids</taxon>
        <taxon>malvids</taxon>
        <taxon>Brassicales</taxon>
        <taxon>Brassicaceae</taxon>
        <taxon>Brassiceae</taxon>
        <taxon>Brassica</taxon>
    </lineage>
</organism>
<dbReference type="Gene3D" id="3.30.230.10">
    <property type="match status" value="1"/>
</dbReference>
<dbReference type="EMBL" id="JAGKQM010000018">
    <property type="protein sequence ID" value="KAH0863122.1"/>
    <property type="molecule type" value="Genomic_DNA"/>
</dbReference>
<gene>
    <name evidence="3" type="ORF">HID58_080333</name>
</gene>
<name>A0ABQ7Y4L3_BRANA</name>
<keyword evidence="2" id="KW-0067">ATP-binding</keyword>
<dbReference type="InterPro" id="IPR036554">
    <property type="entry name" value="GHMP_kinase_C_sf"/>
</dbReference>
<dbReference type="InterPro" id="IPR014721">
    <property type="entry name" value="Ribsml_uS5_D2-typ_fold_subgr"/>
</dbReference>
<comment type="caution">
    <text evidence="3">The sequence shown here is derived from an EMBL/GenBank/DDBJ whole genome shotgun (WGS) entry which is preliminary data.</text>
</comment>